<dbReference type="AlphaFoldDB" id="A0A6J8DSA8"/>
<dbReference type="OrthoDB" id="6076027at2759"/>
<gene>
    <name evidence="2" type="ORF">MCOR_43564</name>
</gene>
<reference evidence="2 3" key="1">
    <citation type="submission" date="2020-06" db="EMBL/GenBank/DDBJ databases">
        <authorList>
            <person name="Li R."/>
            <person name="Bekaert M."/>
        </authorList>
    </citation>
    <scope>NUCLEOTIDE SEQUENCE [LARGE SCALE GENOMIC DNA]</scope>
    <source>
        <strain evidence="3">wild</strain>
    </source>
</reference>
<dbReference type="Proteomes" id="UP000507470">
    <property type="component" value="Unassembled WGS sequence"/>
</dbReference>
<name>A0A6J8DSA8_MYTCO</name>
<keyword evidence="1" id="KW-0175">Coiled coil</keyword>
<dbReference type="EMBL" id="CACVKT020007769">
    <property type="protein sequence ID" value="CAC5410371.1"/>
    <property type="molecule type" value="Genomic_DNA"/>
</dbReference>
<keyword evidence="3" id="KW-1185">Reference proteome</keyword>
<organism evidence="2 3">
    <name type="scientific">Mytilus coruscus</name>
    <name type="common">Sea mussel</name>
    <dbReference type="NCBI Taxonomy" id="42192"/>
    <lineage>
        <taxon>Eukaryota</taxon>
        <taxon>Metazoa</taxon>
        <taxon>Spiralia</taxon>
        <taxon>Lophotrochozoa</taxon>
        <taxon>Mollusca</taxon>
        <taxon>Bivalvia</taxon>
        <taxon>Autobranchia</taxon>
        <taxon>Pteriomorphia</taxon>
        <taxon>Mytilida</taxon>
        <taxon>Mytiloidea</taxon>
        <taxon>Mytilidae</taxon>
        <taxon>Mytilinae</taxon>
        <taxon>Mytilus</taxon>
    </lineage>
</organism>
<proteinExistence type="predicted"/>
<feature type="coiled-coil region" evidence="1">
    <location>
        <begin position="30"/>
        <end position="97"/>
    </location>
</feature>
<evidence type="ECO:0000256" key="1">
    <source>
        <dbReference type="SAM" id="Coils"/>
    </source>
</evidence>
<evidence type="ECO:0000313" key="3">
    <source>
        <dbReference type="Proteomes" id="UP000507470"/>
    </source>
</evidence>
<sequence>MAAKEIKQSDWLKKLGHDLKEMIKVSHKILEERKVSKEELKNQVQKIKKEIANIKSKFIQHIDDLEKDLLSELAAVHKDGEEESEKEKIELMNMEKEVQADQTALDFVTANGSESQIYSFVQNQAMKQREREMMLQKIPPSSKVQIELKEANHHIDAIKALGYLSVHYENIAKPCGKKEVKKCSKIKRKGSTTTDYPNLLLEKELCIDPKDFLQENERADDIYTLNVMCVTIADDNHILVAGVIQVHKQVEPADDIHVLNKYDEDMNYMQSCHFNSSKAQYRNGVYALTCVPKLDRIVWLSKNHDGLKMVFIDKKTMKKIWCLKQPMYDRTQLLLASNHKALFLFQKKDHEHHCLSTFDVVGRRIQEVNLALSFESVIAQPNNTFLGICDKRVVVLHDDGTEIFSFYPEKLKAVTVDQDGNIFMLMADGIQVMHPKKDYIHMAFLKSDEKITDSQIIGFHSFNNDSTKLLLVTARHVEKHSGRHGSISPSIGQNTVYCAKLFSEVQMND</sequence>
<accession>A0A6J8DSA8</accession>
<evidence type="ECO:0000313" key="2">
    <source>
        <dbReference type="EMBL" id="CAC5410371.1"/>
    </source>
</evidence>
<protein>
    <submittedName>
        <fullName evidence="2">Uncharacterized protein</fullName>
    </submittedName>
</protein>